<keyword evidence="1" id="KW-0677">Repeat</keyword>
<sequence length="1431" mass="162033">MPRERKRDIILRPFFWSKDRPGTTSQADNNESVSSTSELTPTAPSPLRTNTPDSTQQVEALDLQQEEPETPNDVWAAAFRKFQEIDGDLVKAYAKVINPAHEDTAEFDVNFVDSTVKNLEEKRDEKQWKIAFAGKSIHVRSQVEKMVKFLLWTDAVVKPALSTQPYAALAWSAVSILLPLVNAGTELHEAMITGLEEINSMLVFWKISESSVYPFRSHARESFHDVFIDLHRQIIRYYAHAVCHLSSTQTSRARENLFGWNGWKAETKSINELNQNCQAYLEAAQRKAFQDGMEIQLVEINSSRKHLDNISRSLEEIQFQYEDQLEGRLLESLHANFKGHKNANPERVQGTCEWVLQDPEFHQWRDSEFSSLIWVSAGPGYGKSVLSRSLIDEKLLQSPTRATTSSVCHFFFKDGHEKRTRACDAVAALLHQLFSQDLTGNLIKKAKTPYHRAGAGLRESFDELCDILTSCIHSPDAGEIIFLLDAFDECETSERKRIAKYLSRFYNTCQHDAPPVSSLKVFITSRNLSDIKFSFEGLFEPETPSRNSHINGDEALSKIRGEIKLVIKKRLPTIVRYLPKSDQEHLGKRMEDMENRTYLWVCLFFQIMEANRTKYTKKTEIIALLESLPSEIQEVYEKILQPFYDDDHTKLLLQLVLAASRPLTLKEANEALTVLTTKENQWKSKKDFDSNCWVDFRSLVQNSTGLLVVVTENDELLFLHQTVREFLLGPRPAPTSWRGRFNYSETHTAMLSACLKLLPILALEDNQEERSLGDGLLNYAVGDWPVHYERQAHDEKDENYRQARLLCDTTQPSTVSWLKCNYFWTSFRGQTGIETRNFDVLTIAAFFGLAHLVEKITETESNESSRATDIMARPLQAASWNGQLEIVKTLVQNNADIEYDSLNIGSAMECAIGCNQVKVVEFLLTCTPVPIIRNKAMELAAGSSYDSRILKLLLQRFSDMEVSERLLESAAGNPYCCSSVVEILLHQRPGLMPSDQTLLSAIENPSCSSDVLVLLLDKRPDLRITEEMVEKACDRRSDVVEFLNILHERSPDTRVIDRGLVLAAKRQQDGPEIVKFFSEKHSGLKIPQEAFCEAARNESMSVENKSLSVEMLRLLFEVDNAKQVTPDLILSAMFNWRSGTETLDFVASTSVRFSYLIRGAGPLAVIQSVGWGLSASYLWNGLGPRIEADRTVLYFEPRGNGDSSKADPSNMNARTMVEDLEHLRSHLGLKTFPLLIGHSHGGAIALRYAQRYPDNVSKLLLIAPQVMDCAPGHVRAWMEKRKNDEAYDPSVRKLIEIAKAVGPRDDEHFRESLDTMLLWWFIDVKNAEVLRWDMAGPVASKNPATASAWQTNRNDMSEENTLPHIKEAGLVKAKTLILQGEEDSICSGEGAQAVADGIKDSEIKVLAGAGHFPWIEAPEEFWRETDAFVKL</sequence>
<evidence type="ECO:0000256" key="2">
    <source>
        <dbReference type="SAM" id="MobiDB-lite"/>
    </source>
</evidence>
<dbReference type="Proteomes" id="UP001152533">
    <property type="component" value="Unassembled WGS sequence"/>
</dbReference>
<dbReference type="PANTHER" id="PTHR10039:SF17">
    <property type="entry name" value="FUNGAL STAND N-TERMINAL GOODBYE DOMAIN-CONTAINING PROTEIN-RELATED"/>
    <property type="match status" value="1"/>
</dbReference>
<feature type="domain" description="NWD NACHT-NTPase N-terminal" evidence="4">
    <location>
        <begin position="73"/>
        <end position="276"/>
    </location>
</feature>
<evidence type="ECO:0000313" key="6">
    <source>
        <dbReference type="EMBL" id="CAI0652642.1"/>
    </source>
</evidence>
<dbReference type="SUPFAM" id="SSF53474">
    <property type="entry name" value="alpha/beta-Hydrolases"/>
    <property type="match status" value="1"/>
</dbReference>
<dbReference type="PANTHER" id="PTHR10039">
    <property type="entry name" value="AMELOGENIN"/>
    <property type="match status" value="1"/>
</dbReference>
<dbReference type="InterPro" id="IPR027417">
    <property type="entry name" value="P-loop_NTPase"/>
</dbReference>
<gene>
    <name evidence="6" type="ORF">CGXH109_LOCUS118930</name>
</gene>
<dbReference type="SUPFAM" id="SSF48403">
    <property type="entry name" value="Ankyrin repeat"/>
    <property type="match status" value="1"/>
</dbReference>
<evidence type="ECO:0000313" key="7">
    <source>
        <dbReference type="Proteomes" id="UP001152533"/>
    </source>
</evidence>
<dbReference type="InterPro" id="IPR031359">
    <property type="entry name" value="NACHT_N"/>
</dbReference>
<keyword evidence="7" id="KW-1185">Reference proteome</keyword>
<dbReference type="EMBL" id="CAMGZC010001399">
    <property type="protein sequence ID" value="CAI0652642.1"/>
    <property type="molecule type" value="Genomic_DNA"/>
</dbReference>
<evidence type="ECO:0000259" key="3">
    <source>
        <dbReference type="Pfam" id="PF00561"/>
    </source>
</evidence>
<feature type="domain" description="AB hydrolase-1" evidence="3">
    <location>
        <begin position="1175"/>
        <end position="1418"/>
    </location>
</feature>
<comment type="caution">
    <text evidence="6">The sequence shown here is derived from an EMBL/GenBank/DDBJ whole genome shotgun (WGS) entry which is preliminary data.</text>
</comment>
<dbReference type="Pfam" id="PF00561">
    <property type="entry name" value="Abhydrolase_1"/>
    <property type="match status" value="1"/>
</dbReference>
<dbReference type="Gene3D" id="1.25.40.20">
    <property type="entry name" value="Ankyrin repeat-containing domain"/>
    <property type="match status" value="1"/>
</dbReference>
<dbReference type="InterPro" id="IPR056884">
    <property type="entry name" value="NPHP3-like_N"/>
</dbReference>
<dbReference type="InterPro" id="IPR000073">
    <property type="entry name" value="AB_hydrolase_1"/>
</dbReference>
<name>A0A9W4S566_9PEZI</name>
<dbReference type="Gene3D" id="3.40.50.1820">
    <property type="entry name" value="alpha/beta hydrolase"/>
    <property type="match status" value="1"/>
</dbReference>
<evidence type="ECO:0000256" key="1">
    <source>
        <dbReference type="ARBA" id="ARBA00022737"/>
    </source>
</evidence>
<evidence type="ECO:0000259" key="5">
    <source>
        <dbReference type="Pfam" id="PF24883"/>
    </source>
</evidence>
<proteinExistence type="predicted"/>
<dbReference type="Pfam" id="PF17100">
    <property type="entry name" value="NACHT_N"/>
    <property type="match status" value="1"/>
</dbReference>
<evidence type="ECO:0000259" key="4">
    <source>
        <dbReference type="Pfam" id="PF17100"/>
    </source>
</evidence>
<feature type="domain" description="Nephrocystin 3-like N-terminal" evidence="5">
    <location>
        <begin position="350"/>
        <end position="526"/>
    </location>
</feature>
<accession>A0A9W4S566</accession>
<reference evidence="6" key="1">
    <citation type="submission" date="2022-08" db="EMBL/GenBank/DDBJ databases">
        <authorList>
            <person name="Giroux E."/>
            <person name="Giroux E."/>
        </authorList>
    </citation>
    <scope>NUCLEOTIDE SEQUENCE</scope>
    <source>
        <strain evidence="6">H1091258</strain>
    </source>
</reference>
<dbReference type="InterPro" id="IPR036770">
    <property type="entry name" value="Ankyrin_rpt-contain_sf"/>
</dbReference>
<dbReference type="InterPro" id="IPR029058">
    <property type="entry name" value="AB_hydrolase_fold"/>
</dbReference>
<organism evidence="6 7">
    <name type="scientific">Colletotrichum noveboracense</name>
    <dbReference type="NCBI Taxonomy" id="2664923"/>
    <lineage>
        <taxon>Eukaryota</taxon>
        <taxon>Fungi</taxon>
        <taxon>Dikarya</taxon>
        <taxon>Ascomycota</taxon>
        <taxon>Pezizomycotina</taxon>
        <taxon>Sordariomycetes</taxon>
        <taxon>Hypocreomycetidae</taxon>
        <taxon>Glomerellales</taxon>
        <taxon>Glomerellaceae</taxon>
        <taxon>Colletotrichum</taxon>
        <taxon>Colletotrichum gloeosporioides species complex</taxon>
    </lineage>
</organism>
<feature type="compositionally biased region" description="Polar residues" evidence="2">
    <location>
        <begin position="22"/>
        <end position="57"/>
    </location>
</feature>
<dbReference type="Gene3D" id="3.40.50.300">
    <property type="entry name" value="P-loop containing nucleotide triphosphate hydrolases"/>
    <property type="match status" value="1"/>
</dbReference>
<feature type="region of interest" description="Disordered" evidence="2">
    <location>
        <begin position="17"/>
        <end position="57"/>
    </location>
</feature>
<protein>
    <recommendedName>
        <fullName evidence="8">NWD NACHT-NTPase N-terminal domain-containing protein</fullName>
    </recommendedName>
</protein>
<dbReference type="Pfam" id="PF24883">
    <property type="entry name" value="NPHP3_N"/>
    <property type="match status" value="1"/>
</dbReference>
<dbReference type="PRINTS" id="PR00111">
    <property type="entry name" value="ABHYDROLASE"/>
</dbReference>
<evidence type="ECO:0008006" key="8">
    <source>
        <dbReference type="Google" id="ProtNLM"/>
    </source>
</evidence>